<accession>A0A0E9QG81</accession>
<evidence type="ECO:0000313" key="1">
    <source>
        <dbReference type="EMBL" id="JAH15779.1"/>
    </source>
</evidence>
<sequence>MRVLKLKSKRSVFVANRLHPYKNCPSYSS</sequence>
<organism evidence="1">
    <name type="scientific">Anguilla anguilla</name>
    <name type="common">European freshwater eel</name>
    <name type="synonym">Muraena anguilla</name>
    <dbReference type="NCBI Taxonomy" id="7936"/>
    <lineage>
        <taxon>Eukaryota</taxon>
        <taxon>Metazoa</taxon>
        <taxon>Chordata</taxon>
        <taxon>Craniata</taxon>
        <taxon>Vertebrata</taxon>
        <taxon>Euteleostomi</taxon>
        <taxon>Actinopterygii</taxon>
        <taxon>Neopterygii</taxon>
        <taxon>Teleostei</taxon>
        <taxon>Anguilliformes</taxon>
        <taxon>Anguillidae</taxon>
        <taxon>Anguilla</taxon>
    </lineage>
</organism>
<reference evidence="1" key="2">
    <citation type="journal article" date="2015" name="Fish Shellfish Immunol.">
        <title>Early steps in the European eel (Anguilla anguilla)-Vibrio vulnificus interaction in the gills: Role of the RtxA13 toxin.</title>
        <authorList>
            <person name="Callol A."/>
            <person name="Pajuelo D."/>
            <person name="Ebbesson L."/>
            <person name="Teles M."/>
            <person name="MacKenzie S."/>
            <person name="Amaro C."/>
        </authorList>
    </citation>
    <scope>NUCLEOTIDE SEQUENCE</scope>
</reference>
<name>A0A0E9QG81_ANGAN</name>
<proteinExistence type="predicted"/>
<protein>
    <submittedName>
        <fullName evidence="1">Uncharacterized protein</fullName>
    </submittedName>
</protein>
<reference evidence="1" key="1">
    <citation type="submission" date="2014-11" db="EMBL/GenBank/DDBJ databases">
        <authorList>
            <person name="Amaro Gonzalez C."/>
        </authorList>
    </citation>
    <scope>NUCLEOTIDE SEQUENCE</scope>
</reference>
<dbReference type="AlphaFoldDB" id="A0A0E9QG81"/>
<dbReference type="EMBL" id="GBXM01092798">
    <property type="protein sequence ID" value="JAH15779.1"/>
    <property type="molecule type" value="Transcribed_RNA"/>
</dbReference>